<sequence>MNHENYGHQQYPQNLHDTCEQLKYYHVTVSLKDGTTFDGIIENVDAENVIILVGEDVMDREDNTPDQSRQVFNPYGGGGYGPYGGGGYGPYGYPPRRVRRYRRRNFPLGALAALTLLPFIAPLAYNNPYPYY</sequence>
<reference evidence="2 3" key="1">
    <citation type="submission" date="2018-07" db="EMBL/GenBank/DDBJ databases">
        <title>Genomic Encyclopedia of Type Strains, Phase IV (KMG-IV): sequencing the most valuable type-strain genomes for metagenomic binning, comparative biology and taxonomic classification.</title>
        <authorList>
            <person name="Goeker M."/>
        </authorList>
    </citation>
    <scope>NUCLEOTIDE SEQUENCE [LARGE SCALE GENOMIC DNA]</scope>
    <source>
        <strain evidence="2 3">DSM 27696</strain>
    </source>
</reference>
<feature type="transmembrane region" description="Helical" evidence="1">
    <location>
        <begin position="106"/>
        <end position="125"/>
    </location>
</feature>
<comment type="caution">
    <text evidence="2">The sequence shown here is derived from an EMBL/GenBank/DDBJ whole genome shotgun (WGS) entry which is preliminary data.</text>
</comment>
<dbReference type="OrthoDB" id="2628646at2"/>
<name>A0A368Y9Y0_9BACI</name>
<gene>
    <name evidence="2" type="ORF">DFR57_102200</name>
</gene>
<accession>A0A368Y9Y0</accession>
<dbReference type="AlphaFoldDB" id="A0A368Y9Y0"/>
<keyword evidence="1" id="KW-1133">Transmembrane helix</keyword>
<protein>
    <recommendedName>
        <fullName evidence="4">LSM domain-containing protein</fullName>
    </recommendedName>
</protein>
<proteinExistence type="predicted"/>
<evidence type="ECO:0000256" key="1">
    <source>
        <dbReference type="SAM" id="Phobius"/>
    </source>
</evidence>
<evidence type="ECO:0000313" key="3">
    <source>
        <dbReference type="Proteomes" id="UP000252585"/>
    </source>
</evidence>
<evidence type="ECO:0008006" key="4">
    <source>
        <dbReference type="Google" id="ProtNLM"/>
    </source>
</evidence>
<organism evidence="2 3">
    <name type="scientific">Saliterribacillus persicus</name>
    <dbReference type="NCBI Taxonomy" id="930114"/>
    <lineage>
        <taxon>Bacteria</taxon>
        <taxon>Bacillati</taxon>
        <taxon>Bacillota</taxon>
        <taxon>Bacilli</taxon>
        <taxon>Bacillales</taxon>
        <taxon>Bacillaceae</taxon>
        <taxon>Saliterribacillus</taxon>
    </lineage>
</organism>
<keyword evidence="3" id="KW-1185">Reference proteome</keyword>
<evidence type="ECO:0000313" key="2">
    <source>
        <dbReference type="EMBL" id="RCW76925.1"/>
    </source>
</evidence>
<dbReference type="Proteomes" id="UP000252585">
    <property type="component" value="Unassembled WGS sequence"/>
</dbReference>
<dbReference type="RefSeq" id="WP_114351688.1">
    <property type="nucleotide sequence ID" value="NZ_QPJJ01000002.1"/>
</dbReference>
<keyword evidence="1" id="KW-0472">Membrane</keyword>
<keyword evidence="1" id="KW-0812">Transmembrane</keyword>
<dbReference type="EMBL" id="QPJJ01000002">
    <property type="protein sequence ID" value="RCW76925.1"/>
    <property type="molecule type" value="Genomic_DNA"/>
</dbReference>